<name>A0A6B8M6L7_9HYPH</name>
<feature type="region of interest" description="Disordered" evidence="1">
    <location>
        <begin position="1"/>
        <end position="28"/>
    </location>
</feature>
<feature type="compositionally biased region" description="Basic and acidic residues" evidence="1">
    <location>
        <begin position="269"/>
        <end position="290"/>
    </location>
</feature>
<dbReference type="EMBL" id="CP044331">
    <property type="protein sequence ID" value="QGM97712.1"/>
    <property type="molecule type" value="Genomic_DNA"/>
</dbReference>
<dbReference type="KEGG" id="mpar:F7D14_09690"/>
<organism evidence="2 3">
    <name type="scientific">Methylocystis parvus</name>
    <dbReference type="NCBI Taxonomy" id="134"/>
    <lineage>
        <taxon>Bacteria</taxon>
        <taxon>Pseudomonadati</taxon>
        <taxon>Pseudomonadota</taxon>
        <taxon>Alphaproteobacteria</taxon>
        <taxon>Hyphomicrobiales</taxon>
        <taxon>Methylocystaceae</taxon>
        <taxon>Methylocystis</taxon>
    </lineage>
</organism>
<gene>
    <name evidence="2" type="ORF">F7D14_09690</name>
</gene>
<reference evidence="2 3" key="1">
    <citation type="submission" date="2019-09" db="EMBL/GenBank/DDBJ databases">
        <title>Isolation and complete genome sequencing of Methylocystis species.</title>
        <authorList>
            <person name="Rumah B.L."/>
            <person name="Stead C.E."/>
            <person name="Stevens B.C."/>
            <person name="Minton N.P."/>
            <person name="Grosse-Honebrink A."/>
            <person name="Zhang Y."/>
        </authorList>
    </citation>
    <scope>NUCLEOTIDE SEQUENCE [LARGE SCALE GENOMIC DNA]</scope>
    <source>
        <strain evidence="2 3">BRCS2</strain>
    </source>
</reference>
<protein>
    <submittedName>
        <fullName evidence="2">Uncharacterized protein</fullName>
    </submittedName>
</protein>
<evidence type="ECO:0000313" key="2">
    <source>
        <dbReference type="EMBL" id="QGM97712.1"/>
    </source>
</evidence>
<evidence type="ECO:0000256" key="1">
    <source>
        <dbReference type="SAM" id="MobiDB-lite"/>
    </source>
</evidence>
<sequence length="290" mass="30801">MSTASPRGSRTRGIFIGPLSNPKRDSKPERLTRVASAFCPRVEVAVLALVAEEIAKSGKDASKAMLAYESARAACTARPDMPPLSADMAGEAALGRMWVANIVAATRSYANHARIERKGPAIPAIRTWLENLGKAAAELVAAHNEPLDPLGKIVARADLAAHMPIGADLDEFMATARAIVGAVPLVSRALADEPGCKDGMAWDQWVVALTKVCRAAGLPTGASHDPESARADGEQSPFVSLVGALMRELPRGLRRHAESDTALAQAISRARDKAAERAKRREEPEIHSAE</sequence>
<evidence type="ECO:0000313" key="3">
    <source>
        <dbReference type="Proteomes" id="UP000422569"/>
    </source>
</evidence>
<dbReference type="AlphaFoldDB" id="A0A6B8M6L7"/>
<keyword evidence="3" id="KW-1185">Reference proteome</keyword>
<proteinExistence type="predicted"/>
<dbReference type="Proteomes" id="UP000422569">
    <property type="component" value="Chromosome"/>
</dbReference>
<accession>A0A6B8M6L7</accession>
<feature type="region of interest" description="Disordered" evidence="1">
    <location>
        <begin position="255"/>
        <end position="290"/>
    </location>
</feature>
<dbReference type="RefSeq" id="WP_016917765.1">
    <property type="nucleotide sequence ID" value="NZ_CP044331.1"/>
</dbReference>